<dbReference type="EMBL" id="MFQD01000011">
    <property type="protein sequence ID" value="OGH68113.1"/>
    <property type="molecule type" value="Genomic_DNA"/>
</dbReference>
<evidence type="ECO:0000313" key="2">
    <source>
        <dbReference type="Proteomes" id="UP000176532"/>
    </source>
</evidence>
<dbReference type="Proteomes" id="UP000176532">
    <property type="component" value="Unassembled WGS sequence"/>
</dbReference>
<accession>A0A1F6M9A2</accession>
<gene>
    <name evidence="1" type="ORF">A3C15_01615</name>
</gene>
<dbReference type="AlphaFoldDB" id="A0A1F6M9A2"/>
<name>A0A1F6M9A2_9BACT</name>
<comment type="caution">
    <text evidence="1">The sequence shown here is derived from an EMBL/GenBank/DDBJ whole genome shotgun (WGS) entry which is preliminary data.</text>
</comment>
<reference evidence="1 2" key="1">
    <citation type="journal article" date="2016" name="Nat. Commun.">
        <title>Thousands of microbial genomes shed light on interconnected biogeochemical processes in an aquifer system.</title>
        <authorList>
            <person name="Anantharaman K."/>
            <person name="Brown C.T."/>
            <person name="Hug L.A."/>
            <person name="Sharon I."/>
            <person name="Castelle C.J."/>
            <person name="Probst A.J."/>
            <person name="Thomas B.C."/>
            <person name="Singh A."/>
            <person name="Wilkins M.J."/>
            <person name="Karaoz U."/>
            <person name="Brodie E.L."/>
            <person name="Williams K.H."/>
            <person name="Hubbard S.S."/>
            <person name="Banfield J.F."/>
        </authorList>
    </citation>
    <scope>NUCLEOTIDE SEQUENCE [LARGE SCALE GENOMIC DNA]</scope>
</reference>
<organism evidence="1 2">
    <name type="scientific">Candidatus Magasanikbacteria bacterium RIFCSPHIGHO2_02_FULL_50_9b</name>
    <dbReference type="NCBI Taxonomy" id="1798682"/>
    <lineage>
        <taxon>Bacteria</taxon>
        <taxon>Candidatus Magasanikiibacteriota</taxon>
    </lineage>
</organism>
<evidence type="ECO:0000313" key="1">
    <source>
        <dbReference type="EMBL" id="OGH68113.1"/>
    </source>
</evidence>
<proteinExistence type="predicted"/>
<sequence>MQKIIRAALSSFFIAGLLAVSGFSTYLWVSAAPAKVPQQLTQPTIGKLNFIYKKSSAGNQTTKADWPTPDAKPPVFTLPAGVSSFQLVAQLNSGSYKVPTWYAFDRFTVDKSLDQAALQQLVAKKAAAKEKSNAWKKDRTVKLTLGKIDPSQNFVVAAYAMNNDPTGESGVGGIDSIAYAFIQSADAAGGGAQNPPAPPQPAAGDAAELSVSLSANNPAPQQLVMGASNQPLYSFKLSANSADDVAVSQLALALSFTNTESAKNADSLLGALKNFRLYDGDKPVGSVVAKVLKLDNTESGQGFVVFKDLNTTVLKGSSKTYTVMADVAASPDLFAGVQFFAAIVPQLKLGENKPAFVAKGVTGGTAAKVVEPTGVKLSGSTMTILKTKITVAHAMSAPSGATSKSSQQTVAKFVVSNAANVNNQDAEIVVLRPHFASTIMIPSGKKRTAKIYSGEYPKADSMISSRAISSFPDSFTADDMESTVAIESGSAQTFIVIFDSSDAASGDTLSVSLPQGSVIWADGALDEIKFVDALPLTGKTLAY</sequence>
<protein>
    <submittedName>
        <fullName evidence="1">Uncharacterized protein</fullName>
    </submittedName>
</protein>